<name>K1RVG7_MAGGI</name>
<protein>
    <submittedName>
        <fullName evidence="2">Uncharacterized protein</fullName>
    </submittedName>
</protein>
<sequence>MGTLSEVYTRLDQGQRRYAPEKDFSHNSSMTLTLDLETSFKVTTHSLPKGTLQVKNEPDWAKGREDMLRTRDLGWTEGQTQMDGEKDG</sequence>
<dbReference type="AlphaFoldDB" id="K1RVG7"/>
<dbReference type="InParanoid" id="K1RVG7"/>
<feature type="region of interest" description="Disordered" evidence="1">
    <location>
        <begin position="64"/>
        <end position="88"/>
    </location>
</feature>
<evidence type="ECO:0000256" key="1">
    <source>
        <dbReference type="SAM" id="MobiDB-lite"/>
    </source>
</evidence>
<evidence type="ECO:0000313" key="2">
    <source>
        <dbReference type="EMBL" id="EKC38776.1"/>
    </source>
</evidence>
<proteinExistence type="predicted"/>
<feature type="compositionally biased region" description="Basic and acidic residues" evidence="1">
    <location>
        <begin position="64"/>
        <end position="74"/>
    </location>
</feature>
<accession>K1RVG7</accession>
<dbReference type="HOGENOM" id="CLU_2471250_0_0_1"/>
<reference evidence="2" key="1">
    <citation type="journal article" date="2012" name="Nature">
        <title>The oyster genome reveals stress adaptation and complexity of shell formation.</title>
        <authorList>
            <person name="Zhang G."/>
            <person name="Fang X."/>
            <person name="Guo X."/>
            <person name="Li L."/>
            <person name="Luo R."/>
            <person name="Xu F."/>
            <person name="Yang P."/>
            <person name="Zhang L."/>
            <person name="Wang X."/>
            <person name="Qi H."/>
            <person name="Xiong Z."/>
            <person name="Que H."/>
            <person name="Xie Y."/>
            <person name="Holland P.W."/>
            <person name="Paps J."/>
            <person name="Zhu Y."/>
            <person name="Wu F."/>
            <person name="Chen Y."/>
            <person name="Wang J."/>
            <person name="Peng C."/>
            <person name="Meng J."/>
            <person name="Yang L."/>
            <person name="Liu J."/>
            <person name="Wen B."/>
            <person name="Zhang N."/>
            <person name="Huang Z."/>
            <person name="Zhu Q."/>
            <person name="Feng Y."/>
            <person name="Mount A."/>
            <person name="Hedgecock D."/>
            <person name="Xu Z."/>
            <person name="Liu Y."/>
            <person name="Domazet-Loso T."/>
            <person name="Du Y."/>
            <person name="Sun X."/>
            <person name="Zhang S."/>
            <person name="Liu B."/>
            <person name="Cheng P."/>
            <person name="Jiang X."/>
            <person name="Li J."/>
            <person name="Fan D."/>
            <person name="Wang W."/>
            <person name="Fu W."/>
            <person name="Wang T."/>
            <person name="Wang B."/>
            <person name="Zhang J."/>
            <person name="Peng Z."/>
            <person name="Li Y."/>
            <person name="Li N."/>
            <person name="Wang J."/>
            <person name="Chen M."/>
            <person name="He Y."/>
            <person name="Tan F."/>
            <person name="Song X."/>
            <person name="Zheng Q."/>
            <person name="Huang R."/>
            <person name="Yang H."/>
            <person name="Du X."/>
            <person name="Chen L."/>
            <person name="Yang M."/>
            <person name="Gaffney P.M."/>
            <person name="Wang S."/>
            <person name="Luo L."/>
            <person name="She Z."/>
            <person name="Ming Y."/>
            <person name="Huang W."/>
            <person name="Zhang S."/>
            <person name="Huang B."/>
            <person name="Zhang Y."/>
            <person name="Qu T."/>
            <person name="Ni P."/>
            <person name="Miao G."/>
            <person name="Wang J."/>
            <person name="Wang Q."/>
            <person name="Steinberg C.E."/>
            <person name="Wang H."/>
            <person name="Li N."/>
            <person name="Qian L."/>
            <person name="Zhang G."/>
            <person name="Li Y."/>
            <person name="Yang H."/>
            <person name="Liu X."/>
            <person name="Wang J."/>
            <person name="Yin Y."/>
            <person name="Wang J."/>
        </authorList>
    </citation>
    <scope>NUCLEOTIDE SEQUENCE [LARGE SCALE GENOMIC DNA]</scope>
    <source>
        <strain evidence="2">05x7-T-G4-1.051#20</strain>
    </source>
</reference>
<dbReference type="EMBL" id="JH817295">
    <property type="protein sequence ID" value="EKC38776.1"/>
    <property type="molecule type" value="Genomic_DNA"/>
</dbReference>
<gene>
    <name evidence="2" type="ORF">CGI_10007547</name>
</gene>
<organism evidence="2">
    <name type="scientific">Magallana gigas</name>
    <name type="common">Pacific oyster</name>
    <name type="synonym">Crassostrea gigas</name>
    <dbReference type="NCBI Taxonomy" id="29159"/>
    <lineage>
        <taxon>Eukaryota</taxon>
        <taxon>Metazoa</taxon>
        <taxon>Spiralia</taxon>
        <taxon>Lophotrochozoa</taxon>
        <taxon>Mollusca</taxon>
        <taxon>Bivalvia</taxon>
        <taxon>Autobranchia</taxon>
        <taxon>Pteriomorphia</taxon>
        <taxon>Ostreida</taxon>
        <taxon>Ostreoidea</taxon>
        <taxon>Ostreidae</taxon>
        <taxon>Magallana</taxon>
    </lineage>
</organism>